<comment type="caution">
    <text evidence="1">The sequence shown here is derived from an EMBL/GenBank/DDBJ whole genome shotgun (WGS) entry which is preliminary data.</text>
</comment>
<organism evidence="1 2">
    <name type="scientific">Candidatus Kaiserbacteria bacterium CG10_big_fil_rev_8_21_14_0_10_59_10</name>
    <dbReference type="NCBI Taxonomy" id="1974612"/>
    <lineage>
        <taxon>Bacteria</taxon>
        <taxon>Candidatus Kaiseribacteriota</taxon>
    </lineage>
</organism>
<proteinExistence type="predicted"/>
<dbReference type="AlphaFoldDB" id="A0A2H0U8J5"/>
<sequence length="65" mass="7092">MNARSYVIPLEVLRALSGAFGPDRLQMAEGILLCLLYGDTLKKEEYAGVSVSDVRKVAKAHNLLS</sequence>
<dbReference type="EMBL" id="PFBM01000007">
    <property type="protein sequence ID" value="PIR82729.1"/>
    <property type="molecule type" value="Genomic_DNA"/>
</dbReference>
<dbReference type="Proteomes" id="UP000231379">
    <property type="component" value="Unassembled WGS sequence"/>
</dbReference>
<gene>
    <name evidence="1" type="ORF">COU20_00935</name>
</gene>
<evidence type="ECO:0000313" key="1">
    <source>
        <dbReference type="EMBL" id="PIR82729.1"/>
    </source>
</evidence>
<name>A0A2H0U8J5_9BACT</name>
<protein>
    <submittedName>
        <fullName evidence="1">Uncharacterized protein</fullName>
    </submittedName>
</protein>
<reference evidence="2" key="1">
    <citation type="submission" date="2017-09" db="EMBL/GenBank/DDBJ databases">
        <title>Depth-based differentiation of microbial function through sediment-hosted aquifers and enrichment of novel symbionts in the deep terrestrial subsurface.</title>
        <authorList>
            <person name="Probst A.J."/>
            <person name="Ladd B."/>
            <person name="Jarett J.K."/>
            <person name="Geller-Mcgrath D.E."/>
            <person name="Sieber C.M.K."/>
            <person name="Emerson J.B."/>
            <person name="Anantharaman K."/>
            <person name="Thomas B.C."/>
            <person name="Malmstrom R."/>
            <person name="Stieglmeier M."/>
            <person name="Klingl A."/>
            <person name="Woyke T."/>
            <person name="Ryan C.M."/>
            <person name="Banfield J.F."/>
        </authorList>
    </citation>
    <scope>NUCLEOTIDE SEQUENCE [LARGE SCALE GENOMIC DNA]</scope>
</reference>
<accession>A0A2H0U8J5</accession>
<evidence type="ECO:0000313" key="2">
    <source>
        <dbReference type="Proteomes" id="UP000231379"/>
    </source>
</evidence>